<evidence type="ECO:0000313" key="4">
    <source>
        <dbReference type="EMBL" id="GAH65164.1"/>
    </source>
</evidence>
<dbReference type="InterPro" id="IPR050764">
    <property type="entry name" value="CbbQ/NirQ/NorQ/GpvN"/>
</dbReference>
<dbReference type="SMART" id="SM00382">
    <property type="entry name" value="AAA"/>
    <property type="match status" value="1"/>
</dbReference>
<dbReference type="InterPro" id="IPR011703">
    <property type="entry name" value="ATPase_AAA-3"/>
</dbReference>
<evidence type="ECO:0000256" key="1">
    <source>
        <dbReference type="ARBA" id="ARBA00022741"/>
    </source>
</evidence>
<dbReference type="PRINTS" id="PR00300">
    <property type="entry name" value="CLPPROTEASEA"/>
</dbReference>
<name>X1IGC3_9ZZZZ</name>
<keyword evidence="1" id="KW-0547">Nucleotide-binding</keyword>
<dbReference type="PANTHER" id="PTHR42759">
    <property type="entry name" value="MOXR FAMILY PROTEIN"/>
    <property type="match status" value="1"/>
</dbReference>
<organism evidence="4">
    <name type="scientific">marine sediment metagenome</name>
    <dbReference type="NCBI Taxonomy" id="412755"/>
    <lineage>
        <taxon>unclassified sequences</taxon>
        <taxon>metagenomes</taxon>
        <taxon>ecological metagenomes</taxon>
    </lineage>
</organism>
<comment type="caution">
    <text evidence="4">The sequence shown here is derived from an EMBL/GenBank/DDBJ whole genome shotgun (WGS) entry which is preliminary data.</text>
</comment>
<accession>X1IGC3</accession>
<protein>
    <recommendedName>
        <fullName evidence="3">AAA+ ATPase domain-containing protein</fullName>
    </recommendedName>
</protein>
<dbReference type="Pfam" id="PF07726">
    <property type="entry name" value="AAA_3"/>
    <property type="match status" value="1"/>
</dbReference>
<dbReference type="GO" id="GO:0005524">
    <property type="term" value="F:ATP binding"/>
    <property type="evidence" value="ECO:0007669"/>
    <property type="project" value="UniProtKB-KW"/>
</dbReference>
<dbReference type="PANTHER" id="PTHR42759:SF1">
    <property type="entry name" value="MAGNESIUM-CHELATASE SUBUNIT CHLD"/>
    <property type="match status" value="1"/>
</dbReference>
<dbReference type="GO" id="GO:0016887">
    <property type="term" value="F:ATP hydrolysis activity"/>
    <property type="evidence" value="ECO:0007669"/>
    <property type="project" value="InterPro"/>
</dbReference>
<gene>
    <name evidence="4" type="ORF">S03H2_40824</name>
</gene>
<feature type="domain" description="AAA+ ATPase" evidence="3">
    <location>
        <begin position="45"/>
        <end position="189"/>
    </location>
</feature>
<dbReference type="AlphaFoldDB" id="X1IGC3"/>
<evidence type="ECO:0000256" key="2">
    <source>
        <dbReference type="ARBA" id="ARBA00022840"/>
    </source>
</evidence>
<dbReference type="InterPro" id="IPR003593">
    <property type="entry name" value="AAA+_ATPase"/>
</dbReference>
<dbReference type="InterPro" id="IPR001270">
    <property type="entry name" value="ClpA/B"/>
</dbReference>
<reference evidence="4" key="1">
    <citation type="journal article" date="2014" name="Front. Microbiol.">
        <title>High frequency of phylogenetically diverse reductive dehalogenase-homologous genes in deep subseafloor sedimentary metagenomes.</title>
        <authorList>
            <person name="Kawai M."/>
            <person name="Futagami T."/>
            <person name="Toyoda A."/>
            <person name="Takaki Y."/>
            <person name="Nishi S."/>
            <person name="Hori S."/>
            <person name="Arai W."/>
            <person name="Tsubouchi T."/>
            <person name="Morono Y."/>
            <person name="Uchiyama I."/>
            <person name="Ito T."/>
            <person name="Fujiyama A."/>
            <person name="Inagaki F."/>
            <person name="Takami H."/>
        </authorList>
    </citation>
    <scope>NUCLEOTIDE SEQUENCE</scope>
    <source>
        <strain evidence="4">Expedition CK06-06</strain>
    </source>
</reference>
<dbReference type="FunFam" id="3.40.50.300:FF:000640">
    <property type="entry name" value="MoxR family ATPase"/>
    <property type="match status" value="1"/>
</dbReference>
<keyword evidence="2" id="KW-0067">ATP-binding</keyword>
<dbReference type="Gene3D" id="3.40.50.300">
    <property type="entry name" value="P-loop containing nucleotide triphosphate hydrolases"/>
    <property type="match status" value="1"/>
</dbReference>
<dbReference type="SUPFAM" id="SSF52540">
    <property type="entry name" value="P-loop containing nucleoside triphosphate hydrolases"/>
    <property type="match status" value="1"/>
</dbReference>
<dbReference type="EMBL" id="BARU01025329">
    <property type="protein sequence ID" value="GAH65164.1"/>
    <property type="molecule type" value="Genomic_DNA"/>
</dbReference>
<sequence length="227" mass="25302">MSVEAELEAEADRFRTDFQRMGDEVHKLIVGQDRVVECVITAVVCGGNVLLEGVPGLGKTELVKTLARALDLEFGRIQFTPDLMPADIIGTTVMTAGPDGRYRFEFRRGPLFTQLLLADEVNRATPKTQSALLEAMQEGSVTVGHTTHKLKQPFFVLATQNPIELEGTYPLPEAQLDRFMFKANVPFPDRDELNQVVKRTILGQGVEVEKILDGDHILMLREILRKG</sequence>
<dbReference type="InterPro" id="IPR027417">
    <property type="entry name" value="P-loop_NTPase"/>
</dbReference>
<proteinExistence type="predicted"/>
<evidence type="ECO:0000259" key="3">
    <source>
        <dbReference type="SMART" id="SM00382"/>
    </source>
</evidence>
<feature type="non-terminal residue" evidence="4">
    <location>
        <position position="227"/>
    </location>
</feature>